<proteinExistence type="predicted"/>
<dbReference type="PANTHER" id="PTHR11439">
    <property type="entry name" value="GAG-POL-RELATED RETROTRANSPOSON"/>
    <property type="match status" value="1"/>
</dbReference>
<dbReference type="AlphaFoldDB" id="A0A1S3ZU60"/>
<evidence type="ECO:0000313" key="2">
    <source>
        <dbReference type="RefSeq" id="XP_016467869.1"/>
    </source>
</evidence>
<sequence>MDLKLTKALVGAGFVQRTHDYSMFTKRSGKDIVIIFIYVYDLLLTGSNKDLINEAKAVLHQQFKLKDLGKLRYFLGIKVLSSNHGILLNQRKYSLELISKLGLSGAKPALTPLEINQKLTSMEYDRAIAIQDKDPLADANKYQKLIGKLLCLTVTRPDISYAIQTLSQFM</sequence>
<dbReference type="KEGG" id="nta:107790454"/>
<reference evidence="2" key="1">
    <citation type="submission" date="2025-08" db="UniProtKB">
        <authorList>
            <consortium name="RefSeq"/>
        </authorList>
    </citation>
    <scope>IDENTIFICATION</scope>
</reference>
<protein>
    <submittedName>
        <fullName evidence="2">Uncharacterized mitochondrial protein AtMg00810-like</fullName>
    </submittedName>
</protein>
<dbReference type="PANTHER" id="PTHR11439:SF499">
    <property type="entry name" value="PPC DOMAIN-CONTAINING PROTEIN"/>
    <property type="match status" value="1"/>
</dbReference>
<dbReference type="SUPFAM" id="SSF56672">
    <property type="entry name" value="DNA/RNA polymerases"/>
    <property type="match status" value="1"/>
</dbReference>
<dbReference type="InterPro" id="IPR043502">
    <property type="entry name" value="DNA/RNA_pol_sf"/>
</dbReference>
<dbReference type="STRING" id="4097.A0A1S3ZU60"/>
<dbReference type="PaxDb" id="4097-A0A1S3ZU60"/>
<gene>
    <name evidence="2" type="primary">LOC107790454</name>
</gene>
<dbReference type="Pfam" id="PF07727">
    <property type="entry name" value="RVT_2"/>
    <property type="match status" value="1"/>
</dbReference>
<feature type="domain" description="Reverse transcriptase Ty1/copia-type" evidence="1">
    <location>
        <begin position="4"/>
        <end position="114"/>
    </location>
</feature>
<dbReference type="RefSeq" id="XP_016467869.1">
    <property type="nucleotide sequence ID" value="XM_016612383.1"/>
</dbReference>
<dbReference type="InterPro" id="IPR013103">
    <property type="entry name" value="RVT_2"/>
</dbReference>
<organism evidence="2">
    <name type="scientific">Nicotiana tabacum</name>
    <name type="common">Common tobacco</name>
    <dbReference type="NCBI Taxonomy" id="4097"/>
    <lineage>
        <taxon>Eukaryota</taxon>
        <taxon>Viridiplantae</taxon>
        <taxon>Streptophyta</taxon>
        <taxon>Embryophyta</taxon>
        <taxon>Tracheophyta</taxon>
        <taxon>Spermatophyta</taxon>
        <taxon>Magnoliopsida</taxon>
        <taxon>eudicotyledons</taxon>
        <taxon>Gunneridae</taxon>
        <taxon>Pentapetalae</taxon>
        <taxon>asterids</taxon>
        <taxon>lamiids</taxon>
        <taxon>Solanales</taxon>
        <taxon>Solanaceae</taxon>
        <taxon>Nicotianoideae</taxon>
        <taxon>Nicotianeae</taxon>
        <taxon>Nicotiana</taxon>
    </lineage>
</organism>
<dbReference type="OMA" id="QRTHDYS"/>
<accession>A0A1S3ZU60</accession>
<name>A0A1S3ZU60_TOBAC</name>
<dbReference type="OrthoDB" id="1275983at2759"/>
<evidence type="ECO:0000259" key="1">
    <source>
        <dbReference type="Pfam" id="PF07727"/>
    </source>
</evidence>